<comment type="caution">
    <text evidence="3">The sequence shown here is derived from an EMBL/GenBank/DDBJ whole genome shotgun (WGS) entry which is preliminary data.</text>
</comment>
<name>A0A7J5UL74_9MICO</name>
<dbReference type="CDD" id="cd11079">
    <property type="entry name" value="Cyp_unk"/>
    <property type="match status" value="1"/>
</dbReference>
<sequence length="401" mass="44410">MIAEGPGEPSRPREARAMTEQEQQIDWDPRSEEVQRDQIAAYDDMRRGCPVAHSPYGNWSVFRHADVVRILDDPATFSNVVSTHLSVPNGMDPPEHTPFREINDRYFTPAEMAAFEPACREIARDLVTALPRGEVELMADLAADFANHVQCRFMGWPESLREPLREWTLKNQEATLALDRTAMAAVAVEFDGYIREQLEVRRSAGPAAPADTTTRLLAETADGRALTDEEIVSLVRNWTVGELGTIAASVGIIVHYLATNPEVQGLLREDTGRIEAATDEILRMHAPLIANRRRTTAPVTIAGREIPAGERVMVLWASANRDEDVFGDPDEFRLDRDPADNLLYGRGVHVCPGAPLARLELRVLLEELLAGTTDLAPVPGKEPVRAAYPGSGFSWLPLRVV</sequence>
<dbReference type="GO" id="GO:0016705">
    <property type="term" value="F:oxidoreductase activity, acting on paired donors, with incorporation or reduction of molecular oxygen"/>
    <property type="evidence" value="ECO:0007669"/>
    <property type="project" value="InterPro"/>
</dbReference>
<evidence type="ECO:0000313" key="4">
    <source>
        <dbReference type="Proteomes" id="UP000451860"/>
    </source>
</evidence>
<dbReference type="SUPFAM" id="SSF48264">
    <property type="entry name" value="Cytochrome P450"/>
    <property type="match status" value="1"/>
</dbReference>
<gene>
    <name evidence="3" type="ORF">GB883_16230</name>
</gene>
<dbReference type="PANTHER" id="PTHR46696:SF6">
    <property type="entry name" value="P450, PUTATIVE (EUROFUNG)-RELATED"/>
    <property type="match status" value="1"/>
</dbReference>
<dbReference type="PANTHER" id="PTHR46696">
    <property type="entry name" value="P450, PUTATIVE (EUROFUNG)-RELATED"/>
    <property type="match status" value="1"/>
</dbReference>
<accession>A0A7J5UL74</accession>
<protein>
    <submittedName>
        <fullName evidence="3">Cytochrome P450</fullName>
    </submittedName>
</protein>
<organism evidence="3 4">
    <name type="scientific">Georgenia thermotolerans</name>
    <dbReference type="NCBI Taxonomy" id="527326"/>
    <lineage>
        <taxon>Bacteria</taxon>
        <taxon>Bacillati</taxon>
        <taxon>Actinomycetota</taxon>
        <taxon>Actinomycetes</taxon>
        <taxon>Micrococcales</taxon>
        <taxon>Bogoriellaceae</taxon>
        <taxon>Georgenia</taxon>
    </lineage>
</organism>
<dbReference type="GO" id="GO:0004497">
    <property type="term" value="F:monooxygenase activity"/>
    <property type="evidence" value="ECO:0007669"/>
    <property type="project" value="InterPro"/>
</dbReference>
<dbReference type="Pfam" id="PF00067">
    <property type="entry name" value="p450"/>
    <property type="match status" value="1"/>
</dbReference>
<comment type="similarity">
    <text evidence="1">Belongs to the cytochrome P450 family.</text>
</comment>
<dbReference type="GO" id="GO:0005506">
    <property type="term" value="F:iron ion binding"/>
    <property type="evidence" value="ECO:0007669"/>
    <property type="project" value="InterPro"/>
</dbReference>
<dbReference type="GO" id="GO:0020037">
    <property type="term" value="F:heme binding"/>
    <property type="evidence" value="ECO:0007669"/>
    <property type="project" value="InterPro"/>
</dbReference>
<dbReference type="AlphaFoldDB" id="A0A7J5UL74"/>
<dbReference type="EMBL" id="WHJE01000099">
    <property type="protein sequence ID" value="KAE8763040.1"/>
    <property type="molecule type" value="Genomic_DNA"/>
</dbReference>
<evidence type="ECO:0000256" key="1">
    <source>
        <dbReference type="ARBA" id="ARBA00010617"/>
    </source>
</evidence>
<reference evidence="3 4" key="1">
    <citation type="submission" date="2019-10" db="EMBL/GenBank/DDBJ databases">
        <title>Georgenia wutianyii sp. nov. and Georgenia yuyongxinii sp. nov. isolated from plateau pika (Ochotona curzoniae) in the Qinghai-Tibet plateau of China.</title>
        <authorList>
            <person name="Tian Z."/>
        </authorList>
    </citation>
    <scope>NUCLEOTIDE SEQUENCE [LARGE SCALE GENOMIC DNA]</scope>
    <source>
        <strain evidence="3 4">DSM 21501</strain>
    </source>
</reference>
<keyword evidence="4" id="KW-1185">Reference proteome</keyword>
<dbReference type="OrthoDB" id="54272at2"/>
<dbReference type="InterPro" id="IPR001128">
    <property type="entry name" value="Cyt_P450"/>
</dbReference>
<dbReference type="InterPro" id="IPR036396">
    <property type="entry name" value="Cyt_P450_sf"/>
</dbReference>
<evidence type="ECO:0000256" key="2">
    <source>
        <dbReference type="SAM" id="MobiDB-lite"/>
    </source>
</evidence>
<feature type="region of interest" description="Disordered" evidence="2">
    <location>
        <begin position="1"/>
        <end position="33"/>
    </location>
</feature>
<feature type="compositionally biased region" description="Basic and acidic residues" evidence="2">
    <location>
        <begin position="10"/>
        <end position="19"/>
    </location>
</feature>
<dbReference type="Proteomes" id="UP000451860">
    <property type="component" value="Unassembled WGS sequence"/>
</dbReference>
<dbReference type="Gene3D" id="1.10.630.10">
    <property type="entry name" value="Cytochrome P450"/>
    <property type="match status" value="1"/>
</dbReference>
<proteinExistence type="inferred from homology"/>
<evidence type="ECO:0000313" key="3">
    <source>
        <dbReference type="EMBL" id="KAE8763040.1"/>
    </source>
</evidence>